<protein>
    <submittedName>
        <fullName evidence="1">Uncharacterized protein</fullName>
    </submittedName>
</protein>
<gene>
    <name evidence="1" type="ORF">IQ26_06680</name>
</gene>
<dbReference type="Proteomes" id="UP000317122">
    <property type="component" value="Unassembled WGS sequence"/>
</dbReference>
<reference evidence="1 2" key="1">
    <citation type="journal article" date="2015" name="Stand. Genomic Sci.">
        <title>Genomic Encyclopedia of Bacterial and Archaeal Type Strains, Phase III: the genomes of soil and plant-associated and newly described type strains.</title>
        <authorList>
            <person name="Whitman W.B."/>
            <person name="Woyke T."/>
            <person name="Klenk H.P."/>
            <person name="Zhou Y."/>
            <person name="Lilburn T.G."/>
            <person name="Beck B.J."/>
            <person name="De Vos P."/>
            <person name="Vandamme P."/>
            <person name="Eisen J.A."/>
            <person name="Garrity G."/>
            <person name="Hugenholtz P."/>
            <person name="Kyrpides N.C."/>
        </authorList>
    </citation>
    <scope>NUCLEOTIDE SEQUENCE [LARGE SCALE GENOMIC DNA]</scope>
    <source>
        <strain evidence="1 2">CGMCC 1.2546</strain>
    </source>
</reference>
<accession>A0A562MQV7</accession>
<proteinExistence type="predicted"/>
<organism evidence="1 2">
    <name type="scientific">Mesorhizobium tianshanense</name>
    <dbReference type="NCBI Taxonomy" id="39844"/>
    <lineage>
        <taxon>Bacteria</taxon>
        <taxon>Pseudomonadati</taxon>
        <taxon>Pseudomonadota</taxon>
        <taxon>Alphaproteobacteria</taxon>
        <taxon>Hyphomicrobiales</taxon>
        <taxon>Phyllobacteriaceae</taxon>
        <taxon>Mesorhizobium</taxon>
    </lineage>
</organism>
<keyword evidence="2" id="KW-1185">Reference proteome</keyword>
<sequence>MTGHGLNLGVNASHLSDPTSQRVVVRIFCKKAIYIGKKNDDVGVYHLRDPCRQPIIVAKTDLGRCGRVVLVDNGYGANFEKLLKG</sequence>
<comment type="caution">
    <text evidence="1">The sequence shown here is derived from an EMBL/GenBank/DDBJ whole genome shotgun (WGS) entry which is preliminary data.</text>
</comment>
<dbReference type="EMBL" id="VLKT01000066">
    <property type="protein sequence ID" value="TWI22312.1"/>
    <property type="molecule type" value="Genomic_DNA"/>
</dbReference>
<evidence type="ECO:0000313" key="1">
    <source>
        <dbReference type="EMBL" id="TWI22312.1"/>
    </source>
</evidence>
<evidence type="ECO:0000313" key="2">
    <source>
        <dbReference type="Proteomes" id="UP000317122"/>
    </source>
</evidence>
<name>A0A562MQV7_9HYPH</name>
<dbReference type="AlphaFoldDB" id="A0A562MQV7"/>